<evidence type="ECO:0000256" key="9">
    <source>
        <dbReference type="SAM" id="MobiDB-lite"/>
    </source>
</evidence>
<dbReference type="KEGG" id="cyj:Cyan7822_5493"/>
<gene>
    <name evidence="8" type="primary">ribH</name>
    <name evidence="10" type="ordered locus">Cyan7822_5493</name>
</gene>
<keyword evidence="5 8" id="KW-0808">Transferase</keyword>
<evidence type="ECO:0000256" key="7">
    <source>
        <dbReference type="ARBA" id="ARBA00072606"/>
    </source>
</evidence>
<dbReference type="GO" id="GO:0009231">
    <property type="term" value="P:riboflavin biosynthetic process"/>
    <property type="evidence" value="ECO:0007669"/>
    <property type="project" value="UniProtKB-UniRule"/>
</dbReference>
<dbReference type="eggNOG" id="COG0054">
    <property type="taxonomic scope" value="Bacteria"/>
</dbReference>
<dbReference type="InterPro" id="IPR036467">
    <property type="entry name" value="LS/RS_sf"/>
</dbReference>
<feature type="region of interest" description="Disordered" evidence="9">
    <location>
        <begin position="167"/>
        <end position="187"/>
    </location>
</feature>
<dbReference type="NCBIfam" id="TIGR00114">
    <property type="entry name" value="lumazine-synth"/>
    <property type="match status" value="1"/>
</dbReference>
<evidence type="ECO:0000256" key="8">
    <source>
        <dbReference type="HAMAP-Rule" id="MF_00178"/>
    </source>
</evidence>
<dbReference type="EC" id="2.5.1.78" evidence="3 8"/>
<evidence type="ECO:0000256" key="2">
    <source>
        <dbReference type="ARBA" id="ARBA00007424"/>
    </source>
</evidence>
<dbReference type="GO" id="GO:0009349">
    <property type="term" value="C:riboflavin synthase complex"/>
    <property type="evidence" value="ECO:0007669"/>
    <property type="project" value="UniProtKB-UniRule"/>
</dbReference>
<dbReference type="Pfam" id="PF00885">
    <property type="entry name" value="DMRL_synthase"/>
    <property type="match status" value="1"/>
</dbReference>
<dbReference type="InterPro" id="IPR034964">
    <property type="entry name" value="LS"/>
</dbReference>
<dbReference type="EMBL" id="CP002198">
    <property type="protein sequence ID" value="ADN17367.1"/>
    <property type="molecule type" value="Genomic_DNA"/>
</dbReference>
<dbReference type="PANTHER" id="PTHR21058">
    <property type="entry name" value="6,7-DIMETHYL-8-RIBITYLLUMAZINE SYNTHASE DMRL SYNTHASE LUMAZINE SYNTHASE"/>
    <property type="match status" value="1"/>
</dbReference>
<dbReference type="PANTHER" id="PTHR21058:SF0">
    <property type="entry name" value="6,7-DIMETHYL-8-RIBITYLLUMAZINE SYNTHASE"/>
    <property type="match status" value="1"/>
</dbReference>
<comment type="function">
    <text evidence="8">Catalyzes the formation of 6,7-dimethyl-8-ribityllumazine by condensation of 5-amino-6-(D-ribitylamino)uracil with 3,4-dihydroxy-2-butanone 4-phosphate. This is the penultimate step in the biosynthesis of riboflavin.</text>
</comment>
<feature type="binding site" evidence="8">
    <location>
        <begin position="91"/>
        <end position="92"/>
    </location>
    <ligand>
        <name>(2S)-2-hydroxy-3-oxobutyl phosphate</name>
        <dbReference type="ChEBI" id="CHEBI:58830"/>
    </ligand>
</feature>
<dbReference type="SUPFAM" id="SSF52121">
    <property type="entry name" value="Lumazine synthase"/>
    <property type="match status" value="1"/>
</dbReference>
<proteinExistence type="inferred from homology"/>
<dbReference type="CDD" id="cd09209">
    <property type="entry name" value="Lumazine_synthase-I"/>
    <property type="match status" value="1"/>
</dbReference>
<feature type="binding site" evidence="8">
    <location>
        <position position="133"/>
    </location>
    <ligand>
        <name>(2S)-2-hydroxy-3-oxobutyl phosphate</name>
        <dbReference type="ChEBI" id="CHEBI:58830"/>
    </ligand>
</feature>
<dbReference type="GO" id="GO:0005829">
    <property type="term" value="C:cytosol"/>
    <property type="evidence" value="ECO:0007669"/>
    <property type="project" value="TreeGrafter"/>
</dbReference>
<comment type="pathway">
    <text evidence="1 8">Cofactor biosynthesis; riboflavin biosynthesis; riboflavin from 2-hydroxy-3-oxobutyl phosphate and 5-amino-6-(D-ribitylamino)uracil: step 1/2.</text>
</comment>
<dbReference type="AlphaFoldDB" id="E0U9A9"/>
<evidence type="ECO:0000256" key="1">
    <source>
        <dbReference type="ARBA" id="ARBA00004917"/>
    </source>
</evidence>
<dbReference type="HOGENOM" id="CLU_089358_1_0_3"/>
<sequence>MAVFEGTFTFTPQQWRFAIVIGRFNDLVTGKLLSGCQDCLKRHGIDVDPHGNQVDYVWVPGCFEIPLVARQLALSGRYDAVICLGAVIRGQTPHFDYVAAETAKGIAAAGFQTGVPVVFGVLTTDTMQQALERAGIKSNLGWQYGLDALEMASLMRQVRGISPISDYQDSSNKTVPALPVSSPGQLNPTAIEQITNQE</sequence>
<accession>E0U9A9</accession>
<dbReference type="Proteomes" id="UP000008206">
    <property type="component" value="Chromosome"/>
</dbReference>
<evidence type="ECO:0000256" key="5">
    <source>
        <dbReference type="ARBA" id="ARBA00022679"/>
    </source>
</evidence>
<feature type="active site" description="Proton donor" evidence="8">
    <location>
        <position position="94"/>
    </location>
</feature>
<dbReference type="GO" id="GO:0000906">
    <property type="term" value="F:6,7-dimethyl-8-ribityllumazine synthase activity"/>
    <property type="evidence" value="ECO:0007669"/>
    <property type="project" value="UniProtKB-UniRule"/>
</dbReference>
<keyword evidence="4 8" id="KW-0686">Riboflavin biosynthesis</keyword>
<dbReference type="RefSeq" id="WP_013325405.1">
    <property type="nucleotide sequence ID" value="NC_014501.1"/>
</dbReference>
<comment type="catalytic activity">
    <reaction evidence="6 8">
        <text>(2S)-2-hydroxy-3-oxobutyl phosphate + 5-amino-6-(D-ribitylamino)uracil = 6,7-dimethyl-8-(1-D-ribityl)lumazine + phosphate + 2 H2O + H(+)</text>
        <dbReference type="Rhea" id="RHEA:26152"/>
        <dbReference type="ChEBI" id="CHEBI:15377"/>
        <dbReference type="ChEBI" id="CHEBI:15378"/>
        <dbReference type="ChEBI" id="CHEBI:15934"/>
        <dbReference type="ChEBI" id="CHEBI:43474"/>
        <dbReference type="ChEBI" id="CHEBI:58201"/>
        <dbReference type="ChEBI" id="CHEBI:58830"/>
        <dbReference type="EC" id="2.5.1.78"/>
    </reaction>
</comment>
<dbReference type="UniPathway" id="UPA00275">
    <property type="reaction ID" value="UER00404"/>
</dbReference>
<dbReference type="Gene3D" id="3.40.50.960">
    <property type="entry name" value="Lumazine/riboflavin synthase"/>
    <property type="match status" value="1"/>
</dbReference>
<name>E0U9A9_GLOV7</name>
<evidence type="ECO:0000313" key="10">
    <source>
        <dbReference type="EMBL" id="ADN17367.1"/>
    </source>
</evidence>
<dbReference type="STRING" id="497965.Cyan7822_5493"/>
<feature type="binding site" evidence="8">
    <location>
        <begin position="62"/>
        <end position="64"/>
    </location>
    <ligand>
        <name>5-amino-6-(D-ribitylamino)uracil</name>
        <dbReference type="ChEBI" id="CHEBI:15934"/>
    </ligand>
</feature>
<comment type="similarity">
    <text evidence="2 8">Belongs to the DMRL synthase family.</text>
</comment>
<evidence type="ECO:0000313" key="11">
    <source>
        <dbReference type="Proteomes" id="UP000008206"/>
    </source>
</evidence>
<dbReference type="HAMAP" id="MF_00178">
    <property type="entry name" value="Lumazine_synth"/>
    <property type="match status" value="1"/>
</dbReference>
<protein>
    <recommendedName>
        <fullName evidence="7 8">6,7-dimethyl-8-ribityllumazine synthase</fullName>
        <shortName evidence="8">DMRL synthase</shortName>
        <shortName evidence="8">LS</shortName>
        <shortName evidence="8">Lumazine synthase</shortName>
        <ecNumber evidence="3 8">2.5.1.78</ecNumber>
    </recommendedName>
</protein>
<feature type="binding site" evidence="8">
    <location>
        <position position="119"/>
    </location>
    <ligand>
        <name>5-amino-6-(D-ribitylamino)uracil</name>
        <dbReference type="ChEBI" id="CHEBI:15934"/>
    </ligand>
</feature>
<dbReference type="InterPro" id="IPR002180">
    <property type="entry name" value="LS/RS"/>
</dbReference>
<feature type="binding site" evidence="8">
    <location>
        <begin position="86"/>
        <end position="88"/>
    </location>
    <ligand>
        <name>5-amino-6-(D-ribitylamino)uracil</name>
        <dbReference type="ChEBI" id="CHEBI:15934"/>
    </ligand>
</feature>
<keyword evidence="11" id="KW-1185">Reference proteome</keyword>
<organism evidence="10 11">
    <name type="scientific">Gloeothece verrucosa (strain PCC 7822)</name>
    <name type="common">Cyanothece sp. (strain PCC 7822)</name>
    <dbReference type="NCBI Taxonomy" id="497965"/>
    <lineage>
        <taxon>Bacteria</taxon>
        <taxon>Bacillati</taxon>
        <taxon>Cyanobacteriota</taxon>
        <taxon>Cyanophyceae</taxon>
        <taxon>Oscillatoriophycideae</taxon>
        <taxon>Chroococcales</taxon>
        <taxon>Aphanothecaceae</taxon>
        <taxon>Gloeothece</taxon>
        <taxon>Gloeothece verrucosa</taxon>
    </lineage>
</organism>
<reference evidence="11" key="1">
    <citation type="journal article" date="2011" name="MBio">
        <title>Novel metabolic attributes of the genus Cyanothece, comprising a group of unicellular nitrogen-fixing Cyanobacteria.</title>
        <authorList>
            <person name="Bandyopadhyay A."/>
            <person name="Elvitigala T."/>
            <person name="Welsh E."/>
            <person name="Stockel J."/>
            <person name="Liberton M."/>
            <person name="Min H."/>
            <person name="Sherman L.A."/>
            <person name="Pakrasi H.B."/>
        </authorList>
    </citation>
    <scope>NUCLEOTIDE SEQUENCE [LARGE SCALE GENOMIC DNA]</scope>
    <source>
        <strain evidence="11">PCC 7822</strain>
    </source>
</reference>
<dbReference type="FunFam" id="3.40.50.960:FF:000001">
    <property type="entry name" value="6,7-dimethyl-8-ribityllumazine synthase"/>
    <property type="match status" value="1"/>
</dbReference>
<feature type="binding site" evidence="8">
    <location>
        <position position="24"/>
    </location>
    <ligand>
        <name>5-amino-6-(D-ribitylamino)uracil</name>
        <dbReference type="ChEBI" id="CHEBI:15934"/>
    </ligand>
</feature>
<evidence type="ECO:0000256" key="6">
    <source>
        <dbReference type="ARBA" id="ARBA00048785"/>
    </source>
</evidence>
<evidence type="ECO:0000256" key="4">
    <source>
        <dbReference type="ARBA" id="ARBA00022619"/>
    </source>
</evidence>
<evidence type="ECO:0000256" key="3">
    <source>
        <dbReference type="ARBA" id="ARBA00012664"/>
    </source>
</evidence>
<dbReference type="OrthoDB" id="9809709at2"/>